<dbReference type="GO" id="GO:0061723">
    <property type="term" value="P:glycophagy"/>
    <property type="evidence" value="ECO:0007669"/>
    <property type="project" value="TreeGrafter"/>
</dbReference>
<dbReference type="GO" id="GO:0005829">
    <property type="term" value="C:cytosol"/>
    <property type="evidence" value="ECO:0007669"/>
    <property type="project" value="TreeGrafter"/>
</dbReference>
<evidence type="ECO:0000313" key="10">
    <source>
        <dbReference type="EMBL" id="AGM32723.1"/>
    </source>
</evidence>
<evidence type="ECO:0000256" key="9">
    <source>
        <dbReference type="ARBA" id="ARBA00034553"/>
    </source>
</evidence>
<evidence type="ECO:0000256" key="8">
    <source>
        <dbReference type="ARBA" id="ARBA00023006"/>
    </source>
</evidence>
<dbReference type="AlphaFoldDB" id="R4V4E0"/>
<keyword evidence="6" id="KW-0833">Ubl conjugation pathway</keyword>
<dbReference type="GO" id="GO:0019776">
    <property type="term" value="F:Atg8-family ligase activity"/>
    <property type="evidence" value="ECO:0007669"/>
    <property type="project" value="TreeGrafter"/>
</dbReference>
<protein>
    <recommendedName>
        <fullName evidence="3">Ubiquitin-like-conjugating enzyme ATG3</fullName>
    </recommendedName>
    <alternativeName>
        <fullName evidence="9">Autophagy-related protein 3</fullName>
    </alternativeName>
</protein>
<dbReference type="GO" id="GO:0000422">
    <property type="term" value="P:autophagy of mitochondrion"/>
    <property type="evidence" value="ECO:0007669"/>
    <property type="project" value="TreeGrafter"/>
</dbReference>
<keyword evidence="5" id="KW-0963">Cytoplasm</keyword>
<organism evidence="10">
    <name type="scientific">Coptotermes formosanus</name>
    <name type="common">Formosan subterranean termite</name>
    <dbReference type="NCBI Taxonomy" id="36987"/>
    <lineage>
        <taxon>Eukaryota</taxon>
        <taxon>Metazoa</taxon>
        <taxon>Ecdysozoa</taxon>
        <taxon>Arthropoda</taxon>
        <taxon>Hexapoda</taxon>
        <taxon>Insecta</taxon>
        <taxon>Pterygota</taxon>
        <taxon>Neoptera</taxon>
        <taxon>Polyneoptera</taxon>
        <taxon>Dictyoptera</taxon>
        <taxon>Blattodea</taxon>
        <taxon>Blattoidea</taxon>
        <taxon>Termitoidae</taxon>
        <taxon>Rhinotermitidae</taxon>
        <taxon>Coptotermes</taxon>
    </lineage>
</organism>
<evidence type="ECO:0000256" key="4">
    <source>
        <dbReference type="ARBA" id="ARBA00022448"/>
    </source>
</evidence>
<accession>R4V4E0</accession>
<reference evidence="10" key="1">
    <citation type="submission" date="2013-03" db="EMBL/GenBank/DDBJ databases">
        <title>Immune-Related transcriptome of Coptotermes formosanus Shiraki workers: the defense mechanism.</title>
        <authorList>
            <person name="Hussain A."/>
            <person name="Li Y.F."/>
            <person name="Wen S.Y."/>
        </authorList>
    </citation>
    <scope>NUCLEOTIDE SEQUENCE</scope>
</reference>
<dbReference type="InterPro" id="IPR007135">
    <property type="entry name" value="Atg3/Atg10"/>
</dbReference>
<dbReference type="GO" id="GO:0044804">
    <property type="term" value="P:nucleophagy"/>
    <property type="evidence" value="ECO:0007669"/>
    <property type="project" value="TreeGrafter"/>
</dbReference>
<dbReference type="GO" id="GO:0000045">
    <property type="term" value="P:autophagosome assembly"/>
    <property type="evidence" value="ECO:0007669"/>
    <property type="project" value="TreeGrafter"/>
</dbReference>
<comment type="similarity">
    <text evidence="2">Belongs to the ATG3 family.</text>
</comment>
<dbReference type="PANTHER" id="PTHR12866">
    <property type="entry name" value="UBIQUITIN-LIKE-CONJUGATING ENZYME ATG3"/>
    <property type="match status" value="1"/>
</dbReference>
<dbReference type="Pfam" id="PF03987">
    <property type="entry name" value="Autophagy_act_C"/>
    <property type="match status" value="1"/>
</dbReference>
<dbReference type="GO" id="GO:0000407">
    <property type="term" value="C:phagophore assembly site"/>
    <property type="evidence" value="ECO:0007669"/>
    <property type="project" value="TreeGrafter"/>
</dbReference>
<proteinExistence type="evidence at transcript level"/>
<evidence type="ECO:0000256" key="2">
    <source>
        <dbReference type="ARBA" id="ARBA00007683"/>
    </source>
</evidence>
<keyword evidence="7" id="KW-0653">Protein transport</keyword>
<evidence type="ECO:0000256" key="7">
    <source>
        <dbReference type="ARBA" id="ARBA00022927"/>
    </source>
</evidence>
<name>R4V4E0_COPFO</name>
<evidence type="ECO:0000256" key="3">
    <source>
        <dbReference type="ARBA" id="ARBA00017573"/>
    </source>
</evidence>
<sequence length="263" mass="29773">MKNALYQRYMKIVTPYRAVSHTSTLMKTGTLTPDEFVAAGDALIALCPRWSWSSADASRRHDFLPADKQYLVNRGVLCEKRVKDLAAEVENETETPDGWIQMGEVTSAKVVDLDEAMADDAEDFEGIDIDAIVGDTDAPTDVTLRYYDLMIVYNVYYKGVPQMFLSGFGHDGKRVLSFEEIKEDVSAEHAEKTVTYEDHPFLPGKFATIHPCQHAHMMMSFVQRLEHPEKFCAPAYLFLFLTFIHTCLPTFNLDTQPLEVADI</sequence>
<dbReference type="EMBL" id="KC740899">
    <property type="protein sequence ID" value="AGM32723.1"/>
    <property type="molecule type" value="mRNA"/>
</dbReference>
<keyword evidence="8" id="KW-0072">Autophagy</keyword>
<comment type="subcellular location">
    <subcellularLocation>
        <location evidence="1">Cytoplasm</location>
    </subcellularLocation>
</comment>
<evidence type="ECO:0000256" key="1">
    <source>
        <dbReference type="ARBA" id="ARBA00004496"/>
    </source>
</evidence>
<evidence type="ECO:0000256" key="6">
    <source>
        <dbReference type="ARBA" id="ARBA00022786"/>
    </source>
</evidence>
<dbReference type="PANTHER" id="PTHR12866:SF2">
    <property type="entry name" value="UBIQUITIN-LIKE-CONJUGATING ENZYME ATG3"/>
    <property type="match status" value="1"/>
</dbReference>
<dbReference type="GO" id="GO:0015031">
    <property type="term" value="P:protein transport"/>
    <property type="evidence" value="ECO:0007669"/>
    <property type="project" value="UniProtKB-KW"/>
</dbReference>
<evidence type="ECO:0000256" key="5">
    <source>
        <dbReference type="ARBA" id="ARBA00022490"/>
    </source>
</evidence>
<keyword evidence="4" id="KW-0813">Transport</keyword>